<organism evidence="2 3">
    <name type="scientific">Paraglomus occultum</name>
    <dbReference type="NCBI Taxonomy" id="144539"/>
    <lineage>
        <taxon>Eukaryota</taxon>
        <taxon>Fungi</taxon>
        <taxon>Fungi incertae sedis</taxon>
        <taxon>Mucoromycota</taxon>
        <taxon>Glomeromycotina</taxon>
        <taxon>Glomeromycetes</taxon>
        <taxon>Paraglomerales</taxon>
        <taxon>Paraglomeraceae</taxon>
        <taxon>Paraglomus</taxon>
    </lineage>
</organism>
<evidence type="ECO:0000313" key="2">
    <source>
        <dbReference type="EMBL" id="CAG8544481.1"/>
    </source>
</evidence>
<name>A0A9N9FMY0_9GLOM</name>
<sequence length="103" mass="12225">MLKSAAEHFLFNPRIKNSTLRAERTGKLNQSQNQILRKSRPIGERRKRFRYTLSDWGKFMLYGSKSVSSRGRKEQELKMQDVEATVKQRTYQTEKRQDLSMNV</sequence>
<feature type="compositionally biased region" description="Basic and acidic residues" evidence="1">
    <location>
        <begin position="71"/>
        <end position="103"/>
    </location>
</feature>
<gene>
    <name evidence="2" type="ORF">POCULU_LOCUS4701</name>
</gene>
<keyword evidence="3" id="KW-1185">Reference proteome</keyword>
<dbReference type="EMBL" id="CAJVPJ010000630">
    <property type="protein sequence ID" value="CAG8544481.1"/>
    <property type="molecule type" value="Genomic_DNA"/>
</dbReference>
<dbReference type="AlphaFoldDB" id="A0A9N9FMY0"/>
<feature type="region of interest" description="Disordered" evidence="1">
    <location>
        <begin position="70"/>
        <end position="103"/>
    </location>
</feature>
<accession>A0A9N9FMY0</accession>
<comment type="caution">
    <text evidence="2">The sequence shown here is derived from an EMBL/GenBank/DDBJ whole genome shotgun (WGS) entry which is preliminary data.</text>
</comment>
<evidence type="ECO:0000256" key="1">
    <source>
        <dbReference type="SAM" id="MobiDB-lite"/>
    </source>
</evidence>
<dbReference type="Proteomes" id="UP000789572">
    <property type="component" value="Unassembled WGS sequence"/>
</dbReference>
<protein>
    <submittedName>
        <fullName evidence="2">5116_t:CDS:1</fullName>
    </submittedName>
</protein>
<evidence type="ECO:0000313" key="3">
    <source>
        <dbReference type="Proteomes" id="UP000789572"/>
    </source>
</evidence>
<proteinExistence type="predicted"/>
<reference evidence="2" key="1">
    <citation type="submission" date="2021-06" db="EMBL/GenBank/DDBJ databases">
        <authorList>
            <person name="Kallberg Y."/>
            <person name="Tangrot J."/>
            <person name="Rosling A."/>
        </authorList>
    </citation>
    <scope>NUCLEOTIDE SEQUENCE</scope>
    <source>
        <strain evidence="2">IA702</strain>
    </source>
</reference>